<feature type="transmembrane region" description="Helical" evidence="6">
    <location>
        <begin position="179"/>
        <end position="197"/>
    </location>
</feature>
<feature type="transmembrane region" description="Helical" evidence="6">
    <location>
        <begin position="262"/>
        <end position="284"/>
    </location>
</feature>
<dbReference type="InterPro" id="IPR050367">
    <property type="entry name" value="APC_superfamily"/>
</dbReference>
<dbReference type="Pfam" id="PF13520">
    <property type="entry name" value="AA_permease_2"/>
    <property type="match status" value="1"/>
</dbReference>
<dbReference type="PANTHER" id="PTHR42770">
    <property type="entry name" value="AMINO ACID TRANSPORTER-RELATED"/>
    <property type="match status" value="1"/>
</dbReference>
<dbReference type="GO" id="GO:0022857">
    <property type="term" value="F:transmembrane transporter activity"/>
    <property type="evidence" value="ECO:0007669"/>
    <property type="project" value="InterPro"/>
</dbReference>
<evidence type="ECO:0000313" key="8">
    <source>
        <dbReference type="Proteomes" id="UP001189619"/>
    </source>
</evidence>
<feature type="transmembrane region" description="Helical" evidence="6">
    <location>
        <begin position="377"/>
        <end position="406"/>
    </location>
</feature>
<dbReference type="EMBL" id="OY569118">
    <property type="protein sequence ID" value="CAJ1002323.1"/>
    <property type="molecule type" value="Genomic_DNA"/>
</dbReference>
<keyword evidence="5 6" id="KW-0472">Membrane</keyword>
<proteinExistence type="predicted"/>
<evidence type="ECO:0000256" key="4">
    <source>
        <dbReference type="ARBA" id="ARBA00022989"/>
    </source>
</evidence>
<feature type="transmembrane region" description="Helical" evidence="6">
    <location>
        <begin position="12"/>
        <end position="33"/>
    </location>
</feature>
<dbReference type="AlphaFoldDB" id="A0AA48MB37"/>
<sequence>MNRSITLPEAIALYITAILGSGTLFLSSSTATVAGPASIVAWMMMVLFSFPLAYTFAALSRSYPDAGGAATFARMAFGEHAGNLVGWFYFLAAAVGQIIVSLTGAAYIGAAFDFSAMENALIACFMLLIGGLSNHFGVRISGKLSLVLSILLLLLLCIAVAVTLPYVRWDHFHPFAPKGWYPVGTAVIMIFWSFFGWEAICSLADRFKHPEKDLVRSALLSAVIIGIVFLLLSFMTIGSGTYGNVESDSSPIGIMIHRALGFEAQLITAMLALIICTGTVNAYVASLAQLGYALGRDQALPAWFHYLHPRTRTPTRVVWLVVIFAGLGAILTAFLQIHFTQLLYIPNSLGISVYIISMLAALTLYKRRTTPWMSSLVSLIVLVLAVPFLGFHLLVPAVVCVVYFLYRKATGKRKIQYRNDM</sequence>
<dbReference type="InterPro" id="IPR002293">
    <property type="entry name" value="AA/rel_permease1"/>
</dbReference>
<accession>A0AA48MB37</accession>
<reference evidence="7" key="1">
    <citation type="submission" date="2023-07" db="EMBL/GenBank/DDBJ databases">
        <authorList>
            <person name="Ivanov I."/>
            <person name="Teneva D."/>
            <person name="Stoikov I."/>
        </authorList>
    </citation>
    <scope>NUCLEOTIDE SEQUENCE</scope>
    <source>
        <strain evidence="7">4475</strain>
    </source>
</reference>
<keyword evidence="4 6" id="KW-1133">Transmembrane helix</keyword>
<dbReference type="Proteomes" id="UP001189619">
    <property type="component" value="Chromosome"/>
</dbReference>
<feature type="transmembrane region" description="Helical" evidence="6">
    <location>
        <begin position="114"/>
        <end position="132"/>
    </location>
</feature>
<keyword evidence="3 6" id="KW-0812">Transmembrane</keyword>
<dbReference type="PANTHER" id="PTHR42770:SF13">
    <property type="entry name" value="L-METHIONINE_BRANCHED-CHAIN AMINO ACID EXPORTER YJEH"/>
    <property type="match status" value="1"/>
</dbReference>
<dbReference type="RefSeq" id="WP_171564543.1">
    <property type="nucleotide sequence ID" value="NZ_OY569118.1"/>
</dbReference>
<evidence type="ECO:0000256" key="6">
    <source>
        <dbReference type="SAM" id="Phobius"/>
    </source>
</evidence>
<feature type="transmembrane region" description="Helical" evidence="6">
    <location>
        <begin position="144"/>
        <end position="167"/>
    </location>
</feature>
<evidence type="ECO:0000256" key="1">
    <source>
        <dbReference type="ARBA" id="ARBA00004651"/>
    </source>
</evidence>
<dbReference type="PIRSF" id="PIRSF006060">
    <property type="entry name" value="AA_transporter"/>
    <property type="match status" value="1"/>
</dbReference>
<feature type="transmembrane region" description="Helical" evidence="6">
    <location>
        <begin position="218"/>
        <end position="242"/>
    </location>
</feature>
<evidence type="ECO:0000256" key="5">
    <source>
        <dbReference type="ARBA" id="ARBA00023136"/>
    </source>
</evidence>
<name>A0AA48MB37_9BACL</name>
<feature type="transmembrane region" description="Helical" evidence="6">
    <location>
        <begin position="343"/>
        <end position="365"/>
    </location>
</feature>
<dbReference type="Gene3D" id="1.20.1740.10">
    <property type="entry name" value="Amino acid/polyamine transporter I"/>
    <property type="match status" value="1"/>
</dbReference>
<evidence type="ECO:0000256" key="2">
    <source>
        <dbReference type="ARBA" id="ARBA00022475"/>
    </source>
</evidence>
<evidence type="ECO:0000313" key="7">
    <source>
        <dbReference type="EMBL" id="CAJ1002323.1"/>
    </source>
</evidence>
<feature type="transmembrane region" description="Helical" evidence="6">
    <location>
        <begin position="39"/>
        <end position="59"/>
    </location>
</feature>
<evidence type="ECO:0000256" key="3">
    <source>
        <dbReference type="ARBA" id="ARBA00022692"/>
    </source>
</evidence>
<protein>
    <submittedName>
        <fullName evidence="7">Amino acid permease</fullName>
    </submittedName>
</protein>
<keyword evidence="2" id="KW-1003">Cell membrane</keyword>
<keyword evidence="8" id="KW-1185">Reference proteome</keyword>
<comment type="subcellular location">
    <subcellularLocation>
        <location evidence="1">Cell membrane</location>
        <topology evidence="1">Multi-pass membrane protein</topology>
    </subcellularLocation>
</comment>
<organism evidence="7 8">
    <name type="scientific">Brevibacillus aydinogluensis</name>
    <dbReference type="NCBI Taxonomy" id="927786"/>
    <lineage>
        <taxon>Bacteria</taxon>
        <taxon>Bacillati</taxon>
        <taxon>Bacillota</taxon>
        <taxon>Bacilli</taxon>
        <taxon>Bacillales</taxon>
        <taxon>Paenibacillaceae</taxon>
        <taxon>Brevibacillus</taxon>
    </lineage>
</organism>
<gene>
    <name evidence="7" type="ORF">BSPP4475_08350</name>
</gene>
<feature type="transmembrane region" description="Helical" evidence="6">
    <location>
        <begin position="317"/>
        <end position="337"/>
    </location>
</feature>
<dbReference type="GO" id="GO:0005886">
    <property type="term" value="C:plasma membrane"/>
    <property type="evidence" value="ECO:0007669"/>
    <property type="project" value="UniProtKB-SubCell"/>
</dbReference>
<dbReference type="KEGG" id="bayd:BSPP4475_08350"/>
<feature type="transmembrane region" description="Helical" evidence="6">
    <location>
        <begin position="84"/>
        <end position="108"/>
    </location>
</feature>